<dbReference type="GO" id="GO:0003677">
    <property type="term" value="F:DNA binding"/>
    <property type="evidence" value="ECO:0007669"/>
    <property type="project" value="InterPro"/>
</dbReference>
<keyword evidence="3" id="KW-1185">Reference proteome</keyword>
<dbReference type="eggNOG" id="COG1943">
    <property type="taxonomic scope" value="Bacteria"/>
</dbReference>
<dbReference type="GO" id="GO:0006313">
    <property type="term" value="P:DNA transposition"/>
    <property type="evidence" value="ECO:0007669"/>
    <property type="project" value="InterPro"/>
</dbReference>
<feature type="domain" description="Transposase IS200-like" evidence="1">
    <location>
        <begin position="2"/>
        <end position="41"/>
    </location>
</feature>
<proteinExistence type="predicted"/>
<reference evidence="2" key="1">
    <citation type="submission" date="2007-09" db="EMBL/GenBank/DDBJ databases">
        <title>Complete Genome Sequence of Rickettsia akari.</title>
        <authorList>
            <person name="Madan A."/>
            <person name="Fahey J."/>
            <person name="Helton E."/>
            <person name="Ketteman M."/>
            <person name="Madan A."/>
            <person name="Rodrigues S."/>
            <person name="Sanchez A."/>
            <person name="Whiting M."/>
            <person name="Dasch G."/>
            <person name="Eremeeva M."/>
        </authorList>
    </citation>
    <scope>NUCLEOTIDE SEQUENCE</scope>
    <source>
        <strain evidence="2">Hartford</strain>
    </source>
</reference>
<dbReference type="Pfam" id="PF01797">
    <property type="entry name" value="Y1_Tnp"/>
    <property type="match status" value="1"/>
</dbReference>
<evidence type="ECO:0000313" key="2">
    <source>
        <dbReference type="EMBL" id="ABV74398.1"/>
    </source>
</evidence>
<gene>
    <name evidence="2" type="ordered locus">A1C_00325</name>
</gene>
<evidence type="ECO:0000313" key="3">
    <source>
        <dbReference type="Proteomes" id="UP000006830"/>
    </source>
</evidence>
<dbReference type="InterPro" id="IPR036515">
    <property type="entry name" value="Transposase_17_sf"/>
</dbReference>
<name>A8GLX3_RICAH</name>
<dbReference type="SUPFAM" id="SSF143422">
    <property type="entry name" value="Transposase IS200-like"/>
    <property type="match status" value="1"/>
</dbReference>
<dbReference type="Proteomes" id="UP000006830">
    <property type="component" value="Chromosome"/>
</dbReference>
<evidence type="ECO:0000259" key="1">
    <source>
        <dbReference type="Pfam" id="PF01797"/>
    </source>
</evidence>
<accession>A8GLX3</accession>
<dbReference type="AlphaFoldDB" id="A8GLX3"/>
<organism evidence="2 3">
    <name type="scientific">Rickettsia akari (strain Hartford)</name>
    <dbReference type="NCBI Taxonomy" id="293614"/>
    <lineage>
        <taxon>Bacteria</taxon>
        <taxon>Pseudomonadati</taxon>
        <taxon>Pseudomonadota</taxon>
        <taxon>Alphaproteobacteria</taxon>
        <taxon>Rickettsiales</taxon>
        <taxon>Rickettsiaceae</taxon>
        <taxon>Rickettsieae</taxon>
        <taxon>Rickettsia</taxon>
        <taxon>spotted fever group</taxon>
    </lineage>
</organism>
<dbReference type="Gene3D" id="3.30.70.1290">
    <property type="entry name" value="Transposase IS200-like"/>
    <property type="match status" value="1"/>
</dbReference>
<dbReference type="GO" id="GO:0004803">
    <property type="term" value="F:transposase activity"/>
    <property type="evidence" value="ECO:0007669"/>
    <property type="project" value="InterPro"/>
</dbReference>
<dbReference type="HOGENOM" id="CLU_2194939_0_0_5"/>
<dbReference type="InterPro" id="IPR002686">
    <property type="entry name" value="Transposase_17"/>
</dbReference>
<protein>
    <submittedName>
        <fullName evidence="2">Transposase IS200-family protein</fullName>
    </submittedName>
</protein>
<sequence length="108" mass="12615">MQEFTYLRKQYWGNHFWARGYMAVSLGNITDEMIQQYIDEQEGATINDDLFLIDYTSIYNISAYSRELFSLSYNTSSDSISKNSFIPSKHNVLLLNIINIIKISLKIQ</sequence>
<dbReference type="EMBL" id="CP000847">
    <property type="protein sequence ID" value="ABV74398.1"/>
    <property type="molecule type" value="Genomic_DNA"/>
</dbReference>
<dbReference type="KEGG" id="rak:A1C_00325"/>